<keyword evidence="4" id="KW-1185">Reference proteome</keyword>
<feature type="transmembrane region" description="Helical" evidence="2">
    <location>
        <begin position="171"/>
        <end position="191"/>
    </location>
</feature>
<keyword evidence="2" id="KW-0472">Membrane</keyword>
<organism evidence="3 4">
    <name type="scientific">Rhipicephalus sanguineus</name>
    <name type="common">Brown dog tick</name>
    <name type="synonym">Ixodes sanguineus</name>
    <dbReference type="NCBI Taxonomy" id="34632"/>
    <lineage>
        <taxon>Eukaryota</taxon>
        <taxon>Metazoa</taxon>
        <taxon>Ecdysozoa</taxon>
        <taxon>Arthropoda</taxon>
        <taxon>Chelicerata</taxon>
        <taxon>Arachnida</taxon>
        <taxon>Acari</taxon>
        <taxon>Parasitiformes</taxon>
        <taxon>Ixodida</taxon>
        <taxon>Ixodoidea</taxon>
        <taxon>Ixodidae</taxon>
        <taxon>Rhipicephalinae</taxon>
        <taxon>Rhipicephalus</taxon>
        <taxon>Rhipicephalus</taxon>
    </lineage>
</organism>
<dbReference type="AlphaFoldDB" id="A0A9D4Q4G1"/>
<protein>
    <submittedName>
        <fullName evidence="3">Uncharacterized protein</fullName>
    </submittedName>
</protein>
<evidence type="ECO:0000256" key="1">
    <source>
        <dbReference type="SAM" id="MobiDB-lite"/>
    </source>
</evidence>
<reference evidence="3" key="1">
    <citation type="journal article" date="2020" name="Cell">
        <title>Large-Scale Comparative Analyses of Tick Genomes Elucidate Their Genetic Diversity and Vector Capacities.</title>
        <authorList>
            <consortium name="Tick Genome and Microbiome Consortium (TIGMIC)"/>
            <person name="Jia N."/>
            <person name="Wang J."/>
            <person name="Shi W."/>
            <person name="Du L."/>
            <person name="Sun Y."/>
            <person name="Zhan W."/>
            <person name="Jiang J.F."/>
            <person name="Wang Q."/>
            <person name="Zhang B."/>
            <person name="Ji P."/>
            <person name="Bell-Sakyi L."/>
            <person name="Cui X.M."/>
            <person name="Yuan T.T."/>
            <person name="Jiang B.G."/>
            <person name="Yang W.F."/>
            <person name="Lam T.T."/>
            <person name="Chang Q.C."/>
            <person name="Ding S.J."/>
            <person name="Wang X.J."/>
            <person name="Zhu J.G."/>
            <person name="Ruan X.D."/>
            <person name="Zhao L."/>
            <person name="Wei J.T."/>
            <person name="Ye R.Z."/>
            <person name="Que T.C."/>
            <person name="Du C.H."/>
            <person name="Zhou Y.H."/>
            <person name="Cheng J.X."/>
            <person name="Dai P.F."/>
            <person name="Guo W.B."/>
            <person name="Han X.H."/>
            <person name="Huang E.J."/>
            <person name="Li L.F."/>
            <person name="Wei W."/>
            <person name="Gao Y.C."/>
            <person name="Liu J.Z."/>
            <person name="Shao H.Z."/>
            <person name="Wang X."/>
            <person name="Wang C.C."/>
            <person name="Yang T.C."/>
            <person name="Huo Q.B."/>
            <person name="Li W."/>
            <person name="Chen H.Y."/>
            <person name="Chen S.E."/>
            <person name="Zhou L.G."/>
            <person name="Ni X.B."/>
            <person name="Tian J.H."/>
            <person name="Sheng Y."/>
            <person name="Liu T."/>
            <person name="Pan Y.S."/>
            <person name="Xia L.Y."/>
            <person name="Li J."/>
            <person name="Zhao F."/>
            <person name="Cao W.C."/>
        </authorList>
    </citation>
    <scope>NUCLEOTIDE SEQUENCE</scope>
    <source>
        <strain evidence="3">Rsan-2018</strain>
    </source>
</reference>
<evidence type="ECO:0000256" key="2">
    <source>
        <dbReference type="SAM" id="Phobius"/>
    </source>
</evidence>
<gene>
    <name evidence="3" type="ORF">HPB52_023750</name>
</gene>
<feature type="compositionally biased region" description="Polar residues" evidence="1">
    <location>
        <begin position="119"/>
        <end position="131"/>
    </location>
</feature>
<feature type="region of interest" description="Disordered" evidence="1">
    <location>
        <begin position="119"/>
        <end position="152"/>
    </location>
</feature>
<sequence>MVRTLAKIPQKDVAAKAMKKRPPFLPAGRTGIPPLRVDLRFREHHRQYYSMLKGSTLPEGKVSSFAPESFTFTFELGLGHAAPPAMKRPRMTAWSKDALPPIFPSPTMKKKSRTCSLTSTVSSSRIGQWQQRRPAAAASGRMDDVEAAEQPSVQGSERTLGGFCCRFCRGLYLLFMLALVGAAVAVLVLWAPPTPTQQRHGCPQNVYYLLKSFLTDRRVVFQSNVSQVHETPTLGSP</sequence>
<accession>A0A9D4Q4G1</accession>
<keyword evidence="2" id="KW-0812">Transmembrane</keyword>
<dbReference type="EMBL" id="JABSTV010001249">
    <property type="protein sequence ID" value="KAH7963877.1"/>
    <property type="molecule type" value="Genomic_DNA"/>
</dbReference>
<dbReference type="Proteomes" id="UP000821837">
    <property type="component" value="Chromosome 3"/>
</dbReference>
<reference evidence="3" key="2">
    <citation type="submission" date="2021-09" db="EMBL/GenBank/DDBJ databases">
        <authorList>
            <person name="Jia N."/>
            <person name="Wang J."/>
            <person name="Shi W."/>
            <person name="Du L."/>
            <person name="Sun Y."/>
            <person name="Zhan W."/>
            <person name="Jiang J."/>
            <person name="Wang Q."/>
            <person name="Zhang B."/>
            <person name="Ji P."/>
            <person name="Sakyi L.B."/>
            <person name="Cui X."/>
            <person name="Yuan T."/>
            <person name="Jiang B."/>
            <person name="Yang W."/>
            <person name="Lam T.T.-Y."/>
            <person name="Chang Q."/>
            <person name="Ding S."/>
            <person name="Wang X."/>
            <person name="Zhu J."/>
            <person name="Ruan X."/>
            <person name="Zhao L."/>
            <person name="Wei J."/>
            <person name="Que T."/>
            <person name="Du C."/>
            <person name="Cheng J."/>
            <person name="Dai P."/>
            <person name="Han X."/>
            <person name="Huang E."/>
            <person name="Gao Y."/>
            <person name="Liu J."/>
            <person name="Shao H."/>
            <person name="Ye R."/>
            <person name="Li L."/>
            <person name="Wei W."/>
            <person name="Wang X."/>
            <person name="Wang C."/>
            <person name="Huo Q."/>
            <person name="Li W."/>
            <person name="Guo W."/>
            <person name="Chen H."/>
            <person name="Chen S."/>
            <person name="Zhou L."/>
            <person name="Zhou L."/>
            <person name="Ni X."/>
            <person name="Tian J."/>
            <person name="Zhou Y."/>
            <person name="Sheng Y."/>
            <person name="Liu T."/>
            <person name="Pan Y."/>
            <person name="Xia L."/>
            <person name="Li J."/>
            <person name="Zhao F."/>
            <person name="Cao W."/>
        </authorList>
    </citation>
    <scope>NUCLEOTIDE SEQUENCE</scope>
    <source>
        <strain evidence="3">Rsan-2018</strain>
        <tissue evidence="3">Larvae</tissue>
    </source>
</reference>
<proteinExistence type="predicted"/>
<evidence type="ECO:0000313" key="3">
    <source>
        <dbReference type="EMBL" id="KAH7963877.1"/>
    </source>
</evidence>
<evidence type="ECO:0000313" key="4">
    <source>
        <dbReference type="Proteomes" id="UP000821837"/>
    </source>
</evidence>
<name>A0A9D4Q4G1_RHISA</name>
<keyword evidence="2" id="KW-1133">Transmembrane helix</keyword>
<comment type="caution">
    <text evidence="3">The sequence shown here is derived from an EMBL/GenBank/DDBJ whole genome shotgun (WGS) entry which is preliminary data.</text>
</comment>